<protein>
    <submittedName>
        <fullName evidence="2">ATP-dependent protease</fullName>
    </submittedName>
    <submittedName>
        <fullName evidence="3">Peptidase</fullName>
    </submittedName>
</protein>
<dbReference type="GO" id="GO:0006508">
    <property type="term" value="P:proteolysis"/>
    <property type="evidence" value="ECO:0007669"/>
    <property type="project" value="UniProtKB-KW"/>
</dbReference>
<dbReference type="STRING" id="376620.A0J51_00526"/>
<sequence>MTRTPDTFVDLSDIPRRVPALMDLTLADLPPRVGLFPVSGAMLLPGGQLPLTVFEPRYVALLEDALAERRLIGMIQPQEDDEEDPLPVLHDIGTLGRITSFTEHPDGTFSVTLLGVTRFRLLMEGLTRRGWREGAIDASPFFSDLVESDPSPINRSRLLSRLKDYLTAHELQTDWSLIDEMDDEMLLVVLPMLVPFSPTQKQALLEAGTLDDRAGVLLDLLAKGME</sequence>
<reference evidence="2" key="5">
    <citation type="submission" date="2023-01" db="EMBL/GenBank/DDBJ databases">
        <title>Draft genome sequence of Gluconobacter japonicus strain NBRC 3271.</title>
        <authorList>
            <person name="Sun Q."/>
            <person name="Mori K."/>
        </authorList>
    </citation>
    <scope>NUCLEOTIDE SEQUENCE</scope>
    <source>
        <strain evidence="2">NBRC 3271</strain>
    </source>
</reference>
<accession>A0A149SVW0</accession>
<dbReference type="Proteomes" id="UP000661006">
    <property type="component" value="Unassembled WGS sequence"/>
</dbReference>
<dbReference type="InterPro" id="IPR015947">
    <property type="entry name" value="PUA-like_sf"/>
</dbReference>
<evidence type="ECO:0000313" key="2">
    <source>
        <dbReference type="EMBL" id="GLQ58356.1"/>
    </source>
</evidence>
<reference evidence="3" key="4">
    <citation type="submission" date="2020-11" db="EMBL/GenBank/DDBJ databases">
        <title>Description of novel Gluconobacter species.</title>
        <authorList>
            <person name="Cleenwerck I."/>
            <person name="Cnockaert M."/>
            <person name="Borremans W."/>
            <person name="Wieme A.D."/>
            <person name="De Vuyst L."/>
            <person name="Vandamme P."/>
        </authorList>
    </citation>
    <scope>NUCLEOTIDE SEQUENCE</scope>
    <source>
        <strain evidence="3">R71697</strain>
    </source>
</reference>
<name>A0A149SVW0_GLUJA</name>
<evidence type="ECO:0000313" key="3">
    <source>
        <dbReference type="EMBL" id="MBF0870297.1"/>
    </source>
</evidence>
<keyword evidence="2" id="KW-0645">Protease</keyword>
<dbReference type="SUPFAM" id="SSF88697">
    <property type="entry name" value="PUA domain-like"/>
    <property type="match status" value="1"/>
</dbReference>
<dbReference type="Gene3D" id="2.30.130.40">
    <property type="entry name" value="LON domain-like"/>
    <property type="match status" value="1"/>
</dbReference>
<dbReference type="EMBL" id="BSNT01000011">
    <property type="protein sequence ID" value="GLQ58356.1"/>
    <property type="molecule type" value="Genomic_DNA"/>
</dbReference>
<feature type="domain" description="Lon N-terminal" evidence="1">
    <location>
        <begin position="33"/>
        <end position="225"/>
    </location>
</feature>
<evidence type="ECO:0000313" key="4">
    <source>
        <dbReference type="Proteomes" id="UP000661006"/>
    </source>
</evidence>
<keyword evidence="5" id="KW-1185">Reference proteome</keyword>
<organism evidence="3 4">
    <name type="scientific">Gluconobacter japonicus</name>
    <dbReference type="NCBI Taxonomy" id="376620"/>
    <lineage>
        <taxon>Bacteria</taxon>
        <taxon>Pseudomonadati</taxon>
        <taxon>Pseudomonadota</taxon>
        <taxon>Alphaproteobacteria</taxon>
        <taxon>Acetobacterales</taxon>
        <taxon>Acetobacteraceae</taxon>
        <taxon>Gluconobacter</taxon>
    </lineage>
</organism>
<dbReference type="SMART" id="SM00464">
    <property type="entry name" value="LON"/>
    <property type="match status" value="1"/>
</dbReference>
<dbReference type="RefSeq" id="WP_034880691.1">
    <property type="nucleotide sequence ID" value="NZ_BEWO01000020.1"/>
</dbReference>
<dbReference type="InterPro" id="IPR003111">
    <property type="entry name" value="Lon_prtase_N"/>
</dbReference>
<dbReference type="PANTHER" id="PTHR46732">
    <property type="entry name" value="ATP-DEPENDENT PROTEASE LA (LON) DOMAIN PROTEIN"/>
    <property type="match status" value="1"/>
</dbReference>
<dbReference type="PANTHER" id="PTHR46732:SF8">
    <property type="entry name" value="ATP-DEPENDENT PROTEASE LA (LON) DOMAIN PROTEIN"/>
    <property type="match status" value="1"/>
</dbReference>
<evidence type="ECO:0000313" key="5">
    <source>
        <dbReference type="Proteomes" id="UP001156613"/>
    </source>
</evidence>
<dbReference type="Proteomes" id="UP001156613">
    <property type="component" value="Unassembled WGS sequence"/>
</dbReference>
<dbReference type="EMBL" id="JABCQN010000002">
    <property type="protein sequence ID" value="MBF0870297.1"/>
    <property type="molecule type" value="Genomic_DNA"/>
</dbReference>
<evidence type="ECO:0000259" key="1">
    <source>
        <dbReference type="PROSITE" id="PS51787"/>
    </source>
</evidence>
<dbReference type="OrthoDB" id="9806457at2"/>
<reference evidence="5" key="2">
    <citation type="journal article" date="2019" name="Int. J. Syst. Evol. Microbiol.">
        <title>The Global Catalogue of Microorganisms (GCM) 10K type strain sequencing project: providing services to taxonomists for standard genome sequencing and annotation.</title>
        <authorList>
            <consortium name="The Broad Institute Genomics Platform"/>
            <consortium name="The Broad Institute Genome Sequencing Center for Infectious Disease"/>
            <person name="Wu L."/>
            <person name="Ma J."/>
        </authorList>
    </citation>
    <scope>NUCLEOTIDE SEQUENCE [LARGE SCALE GENOMIC DNA]</scope>
    <source>
        <strain evidence="5">NBRC 3271</strain>
    </source>
</reference>
<reference evidence="3" key="3">
    <citation type="submission" date="2020-04" db="EMBL/GenBank/DDBJ databases">
        <authorList>
            <person name="Sombolestani A."/>
        </authorList>
    </citation>
    <scope>NUCLEOTIDE SEQUENCE</scope>
    <source>
        <strain evidence="3">R71697</strain>
    </source>
</reference>
<keyword evidence="2" id="KW-0378">Hydrolase</keyword>
<dbReference type="GeneID" id="81474125"/>
<proteinExistence type="predicted"/>
<dbReference type="AlphaFoldDB" id="A0A149SVW0"/>
<reference evidence="2" key="1">
    <citation type="journal article" date="2014" name="Int. J. Syst. Evol. Microbiol.">
        <title>Complete genome of a new Firmicutes species belonging to the dominant human colonic microbiota ('Ruminococcus bicirculans') reveals two chromosomes and a selective capacity to utilize plant glucans.</title>
        <authorList>
            <consortium name="NISC Comparative Sequencing Program"/>
            <person name="Wegmann U."/>
            <person name="Louis P."/>
            <person name="Goesmann A."/>
            <person name="Henrissat B."/>
            <person name="Duncan S.H."/>
            <person name="Flint H.J."/>
        </authorList>
    </citation>
    <scope>NUCLEOTIDE SEQUENCE</scope>
    <source>
        <strain evidence="2">NBRC 3271</strain>
    </source>
</reference>
<dbReference type="Pfam" id="PF02190">
    <property type="entry name" value="LON_substr_bdg"/>
    <property type="match status" value="1"/>
</dbReference>
<dbReference type="GO" id="GO:0008233">
    <property type="term" value="F:peptidase activity"/>
    <property type="evidence" value="ECO:0007669"/>
    <property type="project" value="UniProtKB-KW"/>
</dbReference>
<dbReference type="PROSITE" id="PS51787">
    <property type="entry name" value="LON_N"/>
    <property type="match status" value="1"/>
</dbReference>
<dbReference type="InterPro" id="IPR046336">
    <property type="entry name" value="Lon_prtase_N_sf"/>
</dbReference>
<comment type="caution">
    <text evidence="3">The sequence shown here is derived from an EMBL/GenBank/DDBJ whole genome shotgun (WGS) entry which is preliminary data.</text>
</comment>
<gene>
    <name evidence="2" type="ORF">GCM10010937_01570</name>
    <name evidence="3" type="ORF">HKD32_05405</name>
</gene>